<dbReference type="InterPro" id="IPR019224">
    <property type="entry name" value="DUF2148"/>
</dbReference>
<evidence type="ECO:0000259" key="1">
    <source>
        <dbReference type="Pfam" id="PF09918"/>
    </source>
</evidence>
<organism evidence="2">
    <name type="scientific">termite gut metagenome</name>
    <dbReference type="NCBI Taxonomy" id="433724"/>
    <lineage>
        <taxon>unclassified sequences</taxon>
        <taxon>metagenomes</taxon>
        <taxon>organismal metagenomes</taxon>
    </lineage>
</organism>
<evidence type="ECO:0000313" key="2">
    <source>
        <dbReference type="EMBL" id="KAA6312698.1"/>
    </source>
</evidence>
<name>A0A5J4PVE9_9ZZZZ</name>
<dbReference type="EMBL" id="SNRY01006388">
    <property type="protein sequence ID" value="KAA6312698.1"/>
    <property type="molecule type" value="Genomic_DNA"/>
</dbReference>
<accession>A0A5J4PVE9</accession>
<dbReference type="PANTHER" id="PTHR40101">
    <property type="entry name" value="CONSERVED PROTEIN"/>
    <property type="match status" value="1"/>
</dbReference>
<reference evidence="2" key="1">
    <citation type="submission" date="2019-03" db="EMBL/GenBank/DDBJ databases">
        <title>Single cell metagenomics reveals metabolic interactions within the superorganism composed of flagellate Streblomastix strix and complex community of Bacteroidetes bacteria on its surface.</title>
        <authorList>
            <person name="Treitli S.C."/>
            <person name="Kolisko M."/>
            <person name="Husnik F."/>
            <person name="Keeling P."/>
            <person name="Hampl V."/>
        </authorList>
    </citation>
    <scope>NUCLEOTIDE SEQUENCE</scope>
    <source>
        <strain evidence="2">STM</strain>
    </source>
</reference>
<dbReference type="AlphaFoldDB" id="A0A5J4PVE9"/>
<feature type="domain" description="DUF2148" evidence="1">
    <location>
        <begin position="133"/>
        <end position="199"/>
    </location>
</feature>
<protein>
    <recommendedName>
        <fullName evidence="1">DUF2148 domain-containing protein</fullName>
    </recommendedName>
</protein>
<dbReference type="PANTHER" id="PTHR40101:SF1">
    <property type="entry name" value="4FE-4S DOMAIN-CONTAINING PROTEIN"/>
    <property type="match status" value="1"/>
</dbReference>
<sequence>MFSAKVNIFLNCIIFVDNHSILVKLRFMVLNERDCRHEHVLHVGRQMMTAARTAPKGKGMDIIETALIEGEEIKLLSETILTMAAKNGLKFFLRDANNILSAECIVLIGTREQEHKLNCGHCGYSTCKERAEGVPCAINTIDVGIAIGSACATAADFRVDTRVMFSAGLAAQQLDWLHGCKMVMAIPVCAASKNPFFDR</sequence>
<comment type="caution">
    <text evidence="2">The sequence shown here is derived from an EMBL/GenBank/DDBJ whole genome shotgun (WGS) entry which is preliminary data.</text>
</comment>
<proteinExistence type="predicted"/>
<gene>
    <name evidence="2" type="ORF">EZS27_036412</name>
</gene>
<dbReference type="Pfam" id="PF09918">
    <property type="entry name" value="DUF2148"/>
    <property type="match status" value="1"/>
</dbReference>